<dbReference type="AlphaFoldDB" id="A0AA39EXV7"/>
<accession>A0AA39EXV7</accession>
<evidence type="ECO:0000313" key="1">
    <source>
        <dbReference type="EMBL" id="KAK0157231.1"/>
    </source>
</evidence>
<comment type="caution">
    <text evidence="1">The sequence shown here is derived from an EMBL/GenBank/DDBJ whole genome shotgun (WGS) entry which is preliminary data.</text>
</comment>
<organism evidence="1 2">
    <name type="scientific">Microctonus aethiopoides</name>
    <dbReference type="NCBI Taxonomy" id="144406"/>
    <lineage>
        <taxon>Eukaryota</taxon>
        <taxon>Metazoa</taxon>
        <taxon>Ecdysozoa</taxon>
        <taxon>Arthropoda</taxon>
        <taxon>Hexapoda</taxon>
        <taxon>Insecta</taxon>
        <taxon>Pterygota</taxon>
        <taxon>Neoptera</taxon>
        <taxon>Endopterygota</taxon>
        <taxon>Hymenoptera</taxon>
        <taxon>Apocrita</taxon>
        <taxon>Ichneumonoidea</taxon>
        <taxon>Braconidae</taxon>
        <taxon>Euphorinae</taxon>
        <taxon>Microctonus</taxon>
    </lineage>
</organism>
<dbReference type="EMBL" id="JAQQBS010001428">
    <property type="protein sequence ID" value="KAK0157231.1"/>
    <property type="molecule type" value="Genomic_DNA"/>
</dbReference>
<proteinExistence type="predicted"/>
<keyword evidence="2" id="KW-1185">Reference proteome</keyword>
<evidence type="ECO:0000313" key="2">
    <source>
        <dbReference type="Proteomes" id="UP001168990"/>
    </source>
</evidence>
<reference evidence="1" key="1">
    <citation type="journal article" date="2023" name="bioRxiv">
        <title>Scaffold-level genome assemblies of two parasitoid biocontrol wasps reveal the parthenogenesis mechanism and an associated novel virus.</title>
        <authorList>
            <person name="Inwood S."/>
            <person name="Skelly J."/>
            <person name="Guhlin J."/>
            <person name="Harrop T."/>
            <person name="Goldson S."/>
            <person name="Dearden P."/>
        </authorList>
    </citation>
    <scope>NUCLEOTIDE SEQUENCE</scope>
    <source>
        <strain evidence="1">Irish</strain>
        <tissue evidence="1">Whole body</tissue>
    </source>
</reference>
<sequence>MDIRKFFAFCFARSLKRKKTDGSSSVSDEQDKVTTIWHVSSSVTSVTTTTTGYIQPQELPRPGSSRYLAPNPDSLMDDCNENDIGRYVGRAHMLSTEKKKELIENCAKKEHFVNIVRCSHQIQIRLEAYWDHLL</sequence>
<dbReference type="Proteomes" id="UP001168990">
    <property type="component" value="Unassembled WGS sequence"/>
</dbReference>
<name>A0AA39EXV7_9HYME</name>
<reference evidence="1" key="2">
    <citation type="submission" date="2023-03" db="EMBL/GenBank/DDBJ databases">
        <authorList>
            <person name="Inwood S.N."/>
            <person name="Skelly J.G."/>
            <person name="Guhlin J."/>
            <person name="Harrop T.W.R."/>
            <person name="Goldson S.G."/>
            <person name="Dearden P.K."/>
        </authorList>
    </citation>
    <scope>NUCLEOTIDE SEQUENCE</scope>
    <source>
        <strain evidence="1">Irish</strain>
        <tissue evidence="1">Whole body</tissue>
    </source>
</reference>
<protein>
    <submittedName>
        <fullName evidence="1">Uncharacterized protein</fullName>
    </submittedName>
</protein>
<gene>
    <name evidence="1" type="ORF">PV328_011710</name>
</gene>